<dbReference type="OrthoDB" id="10055769at2759"/>
<dbReference type="STRING" id="42249.A0A317SC94"/>
<dbReference type="Proteomes" id="UP000246991">
    <property type="component" value="Unassembled WGS sequence"/>
</dbReference>
<gene>
    <name evidence="1" type="ORF">C7212DRAFT_336536</name>
</gene>
<name>A0A317SC94_9PEZI</name>
<evidence type="ECO:0000313" key="2">
    <source>
        <dbReference type="Proteomes" id="UP000246991"/>
    </source>
</evidence>
<dbReference type="AlphaFoldDB" id="A0A317SC94"/>
<dbReference type="EMBL" id="PYWC01000118">
    <property type="protein sequence ID" value="PWW72102.1"/>
    <property type="molecule type" value="Genomic_DNA"/>
</dbReference>
<accession>A0A317SC94</accession>
<feature type="non-terminal residue" evidence="1">
    <location>
        <position position="59"/>
    </location>
</feature>
<organism evidence="1 2">
    <name type="scientific">Tuber magnatum</name>
    <name type="common">white Piedmont truffle</name>
    <dbReference type="NCBI Taxonomy" id="42249"/>
    <lineage>
        <taxon>Eukaryota</taxon>
        <taxon>Fungi</taxon>
        <taxon>Dikarya</taxon>
        <taxon>Ascomycota</taxon>
        <taxon>Pezizomycotina</taxon>
        <taxon>Pezizomycetes</taxon>
        <taxon>Pezizales</taxon>
        <taxon>Tuberaceae</taxon>
        <taxon>Tuber</taxon>
    </lineage>
</organism>
<evidence type="ECO:0000313" key="1">
    <source>
        <dbReference type="EMBL" id="PWW72102.1"/>
    </source>
</evidence>
<proteinExistence type="predicted"/>
<protein>
    <submittedName>
        <fullName evidence="1">Uncharacterized protein</fullName>
    </submittedName>
</protein>
<reference evidence="1 2" key="1">
    <citation type="submission" date="2018-03" db="EMBL/GenBank/DDBJ databases">
        <title>Genomes of Pezizomycetes fungi and the evolution of truffles.</title>
        <authorList>
            <person name="Murat C."/>
            <person name="Payen T."/>
            <person name="Noel B."/>
            <person name="Kuo A."/>
            <person name="Martin F.M."/>
        </authorList>
    </citation>
    <scope>NUCLEOTIDE SEQUENCE [LARGE SCALE GENOMIC DNA]</scope>
    <source>
        <strain evidence="1">091103-1</strain>
    </source>
</reference>
<comment type="caution">
    <text evidence="1">The sequence shown here is derived from an EMBL/GenBank/DDBJ whole genome shotgun (WGS) entry which is preliminary data.</text>
</comment>
<keyword evidence="2" id="KW-1185">Reference proteome</keyword>
<sequence>MAGIEICWIKCQKVSMRDSDLGPRTMLDDMYAPLVTSTRFISATREGVDGDVEVVDMEG</sequence>